<dbReference type="PROSITE" id="PS51352">
    <property type="entry name" value="THIOREDOXIN_2"/>
    <property type="match status" value="1"/>
</dbReference>
<evidence type="ECO:0000313" key="9">
    <source>
        <dbReference type="Proteomes" id="UP001183615"/>
    </source>
</evidence>
<keyword evidence="3" id="KW-0735">Signal-anchor</keyword>
<gene>
    <name evidence="8" type="ORF">RM779_05825</name>
</gene>
<dbReference type="InterPro" id="IPR013766">
    <property type="entry name" value="Thioredoxin_domain"/>
</dbReference>
<proteinExistence type="predicted"/>
<dbReference type="SUPFAM" id="SSF52833">
    <property type="entry name" value="Thioredoxin-like"/>
    <property type="match status" value="1"/>
</dbReference>
<dbReference type="CDD" id="cd02966">
    <property type="entry name" value="TlpA_like_family"/>
    <property type="match status" value="1"/>
</dbReference>
<feature type="signal peptide" evidence="6">
    <location>
        <begin position="1"/>
        <end position="23"/>
    </location>
</feature>
<dbReference type="InterPro" id="IPR000866">
    <property type="entry name" value="AhpC/TSA"/>
</dbReference>
<evidence type="ECO:0000259" key="7">
    <source>
        <dbReference type="PROSITE" id="PS51352"/>
    </source>
</evidence>
<feature type="chain" id="PRO_5046825359" evidence="6">
    <location>
        <begin position="24"/>
        <end position="196"/>
    </location>
</feature>
<dbReference type="PROSITE" id="PS51257">
    <property type="entry name" value="PROKAR_LIPOPROTEIN"/>
    <property type="match status" value="1"/>
</dbReference>
<evidence type="ECO:0000256" key="1">
    <source>
        <dbReference type="ARBA" id="ARBA00004196"/>
    </source>
</evidence>
<dbReference type="EMBL" id="JAVREV010000002">
    <property type="protein sequence ID" value="MDT0442120.1"/>
    <property type="molecule type" value="Genomic_DNA"/>
</dbReference>
<organism evidence="8 9">
    <name type="scientific">Streptomyces johnsoniae</name>
    <dbReference type="NCBI Taxonomy" id="3075532"/>
    <lineage>
        <taxon>Bacteria</taxon>
        <taxon>Bacillati</taxon>
        <taxon>Actinomycetota</taxon>
        <taxon>Actinomycetes</taxon>
        <taxon>Kitasatosporales</taxon>
        <taxon>Streptomycetaceae</taxon>
        <taxon>Streptomyces</taxon>
    </lineage>
</organism>
<dbReference type="PANTHER" id="PTHR42852:SF6">
    <property type="entry name" value="THIOL:DISULFIDE INTERCHANGE PROTEIN DSBE"/>
    <property type="match status" value="1"/>
</dbReference>
<protein>
    <submittedName>
        <fullName evidence="8">TlpA disulfide reductase family protein</fullName>
    </submittedName>
</protein>
<dbReference type="PANTHER" id="PTHR42852">
    <property type="entry name" value="THIOL:DISULFIDE INTERCHANGE PROTEIN DSBE"/>
    <property type="match status" value="1"/>
</dbReference>
<reference evidence="9" key="1">
    <citation type="submission" date="2023-07" db="EMBL/GenBank/DDBJ databases">
        <title>30 novel species of actinomycetes from the DSMZ collection.</title>
        <authorList>
            <person name="Nouioui I."/>
        </authorList>
    </citation>
    <scope>NUCLEOTIDE SEQUENCE [LARGE SCALE GENOMIC DNA]</scope>
    <source>
        <strain evidence="9">DSM 41886</strain>
    </source>
</reference>
<evidence type="ECO:0000256" key="6">
    <source>
        <dbReference type="SAM" id="SignalP"/>
    </source>
</evidence>
<dbReference type="Gene3D" id="3.40.30.10">
    <property type="entry name" value="Glutaredoxin"/>
    <property type="match status" value="1"/>
</dbReference>
<feature type="domain" description="Thioredoxin" evidence="7">
    <location>
        <begin position="50"/>
        <end position="194"/>
    </location>
</feature>
<evidence type="ECO:0000256" key="3">
    <source>
        <dbReference type="ARBA" id="ARBA00022968"/>
    </source>
</evidence>
<keyword evidence="2" id="KW-0201">Cytochrome c-type biogenesis</keyword>
<dbReference type="InterPro" id="IPR036249">
    <property type="entry name" value="Thioredoxin-like_sf"/>
</dbReference>
<evidence type="ECO:0000256" key="2">
    <source>
        <dbReference type="ARBA" id="ARBA00022748"/>
    </source>
</evidence>
<dbReference type="RefSeq" id="WP_311616441.1">
    <property type="nucleotide sequence ID" value="NZ_JAVREV010000002.1"/>
</dbReference>
<keyword evidence="4" id="KW-1015">Disulfide bond</keyword>
<comment type="caution">
    <text evidence="8">The sequence shown here is derived from an EMBL/GenBank/DDBJ whole genome shotgun (WGS) entry which is preliminary data.</text>
</comment>
<dbReference type="InterPro" id="IPR050553">
    <property type="entry name" value="Thioredoxin_ResA/DsbE_sf"/>
</dbReference>
<dbReference type="Proteomes" id="UP001183615">
    <property type="component" value="Unassembled WGS sequence"/>
</dbReference>
<sequence>MIQFRAVKVALAGAVTGVLTLTACTGDGAGPSGGDTNIVQGTGEITHVPPEERQDVPDLSGETVDGDQLALSDYRGQVVVLNVWGSWCAPCIAEADDLVRVAEATADQGVQFVGINARDPSRANAVAFEDNHGVTYPSLYDPDGRLLLEFPRGSLNPQTIPSTLIIDPEGRIAARALTALSEEALTEALAPVLAEG</sequence>
<keyword evidence="3" id="KW-0812">Transmembrane</keyword>
<keyword evidence="5" id="KW-0676">Redox-active center</keyword>
<evidence type="ECO:0000256" key="4">
    <source>
        <dbReference type="ARBA" id="ARBA00023157"/>
    </source>
</evidence>
<comment type="subcellular location">
    <subcellularLocation>
        <location evidence="1">Cell envelope</location>
    </subcellularLocation>
</comment>
<evidence type="ECO:0000256" key="5">
    <source>
        <dbReference type="ARBA" id="ARBA00023284"/>
    </source>
</evidence>
<evidence type="ECO:0000313" key="8">
    <source>
        <dbReference type="EMBL" id="MDT0442120.1"/>
    </source>
</evidence>
<accession>A0ABU2RZH7</accession>
<name>A0ABU2RZH7_9ACTN</name>
<keyword evidence="9" id="KW-1185">Reference proteome</keyword>
<keyword evidence="6" id="KW-0732">Signal</keyword>
<dbReference type="Pfam" id="PF00578">
    <property type="entry name" value="AhpC-TSA"/>
    <property type="match status" value="1"/>
</dbReference>